<protein>
    <submittedName>
        <fullName evidence="8">Uncharacterized protein</fullName>
        <ecNumber evidence="8">1.5.1.20</ecNumber>
    </submittedName>
</protein>
<comment type="pathway">
    <text evidence="2 7">One-carbon metabolism; tetrahydrofolate interconversion.</text>
</comment>
<dbReference type="EMBL" id="CH963847">
    <property type="protein sequence ID" value="EDW72735.1"/>
    <property type="molecule type" value="Genomic_DNA"/>
</dbReference>
<dbReference type="Proteomes" id="UP000007798">
    <property type="component" value="Unassembled WGS sequence"/>
</dbReference>
<dbReference type="eggNOG" id="KOG0564">
    <property type="taxonomic scope" value="Eukaryota"/>
</dbReference>
<proteinExistence type="inferred from homology"/>
<dbReference type="GO" id="GO:0004489">
    <property type="term" value="F:methylenetetrahydrofolate reductase [NAD(P)H] activity"/>
    <property type="evidence" value="ECO:0007669"/>
    <property type="project" value="UniProtKB-EC"/>
</dbReference>
<name>B4MKM9_DROWI</name>
<keyword evidence="6 8" id="KW-0560">Oxidoreductase</keyword>
<dbReference type="GO" id="GO:0071949">
    <property type="term" value="F:FAD binding"/>
    <property type="evidence" value="ECO:0007669"/>
    <property type="project" value="TreeGrafter"/>
</dbReference>
<dbReference type="InParanoid" id="B4MKM9"/>
<dbReference type="PhylomeDB" id="B4MKM9"/>
<evidence type="ECO:0000256" key="4">
    <source>
        <dbReference type="ARBA" id="ARBA00022630"/>
    </source>
</evidence>
<accession>B4MKM9</accession>
<dbReference type="GO" id="GO:0005829">
    <property type="term" value="C:cytosol"/>
    <property type="evidence" value="ECO:0007669"/>
    <property type="project" value="TreeGrafter"/>
</dbReference>
<evidence type="ECO:0000256" key="2">
    <source>
        <dbReference type="ARBA" id="ARBA00004777"/>
    </source>
</evidence>
<dbReference type="InterPro" id="IPR003171">
    <property type="entry name" value="Mehydrof_redctse-like"/>
</dbReference>
<dbReference type="OMA" id="WGFHFFT"/>
<dbReference type="HOGENOM" id="CLU_025841_1_0_1"/>
<dbReference type="GO" id="GO:0035999">
    <property type="term" value="P:tetrahydrofolate interconversion"/>
    <property type="evidence" value="ECO:0007669"/>
    <property type="project" value="UniProtKB-UniPathway"/>
</dbReference>
<gene>
    <name evidence="8" type="primary">Dwil\GK17165</name>
    <name evidence="8" type="ORF">Dwil_GK17165</name>
</gene>
<evidence type="ECO:0000256" key="6">
    <source>
        <dbReference type="ARBA" id="ARBA00023002"/>
    </source>
</evidence>
<keyword evidence="5" id="KW-0274">FAD</keyword>
<keyword evidence="9" id="KW-1185">Reference proteome</keyword>
<evidence type="ECO:0000313" key="9">
    <source>
        <dbReference type="Proteomes" id="UP000007798"/>
    </source>
</evidence>
<organism evidence="8 9">
    <name type="scientific">Drosophila willistoni</name>
    <name type="common">Fruit fly</name>
    <dbReference type="NCBI Taxonomy" id="7260"/>
    <lineage>
        <taxon>Eukaryota</taxon>
        <taxon>Metazoa</taxon>
        <taxon>Ecdysozoa</taxon>
        <taxon>Arthropoda</taxon>
        <taxon>Hexapoda</taxon>
        <taxon>Insecta</taxon>
        <taxon>Pterygota</taxon>
        <taxon>Neoptera</taxon>
        <taxon>Endopterygota</taxon>
        <taxon>Diptera</taxon>
        <taxon>Brachycera</taxon>
        <taxon>Muscomorpha</taxon>
        <taxon>Ephydroidea</taxon>
        <taxon>Drosophilidae</taxon>
        <taxon>Drosophila</taxon>
        <taxon>Sophophora</taxon>
    </lineage>
</organism>
<dbReference type="FunCoup" id="B4MKM9">
    <property type="interactions" value="13"/>
</dbReference>
<evidence type="ECO:0000256" key="3">
    <source>
        <dbReference type="ARBA" id="ARBA00006743"/>
    </source>
</evidence>
<dbReference type="Gene3D" id="3.20.20.220">
    <property type="match status" value="1"/>
</dbReference>
<dbReference type="STRING" id="7260.B4MKM9"/>
<dbReference type="SUPFAM" id="SSF51730">
    <property type="entry name" value="FAD-linked oxidoreductase"/>
    <property type="match status" value="1"/>
</dbReference>
<dbReference type="GO" id="GO:0009086">
    <property type="term" value="P:methionine biosynthetic process"/>
    <property type="evidence" value="ECO:0007669"/>
    <property type="project" value="TreeGrafter"/>
</dbReference>
<evidence type="ECO:0000256" key="1">
    <source>
        <dbReference type="ARBA" id="ARBA00001974"/>
    </source>
</evidence>
<dbReference type="InterPro" id="IPR029041">
    <property type="entry name" value="FAD-linked_oxidoreductase-like"/>
</dbReference>
<dbReference type="PANTHER" id="PTHR45754:SF3">
    <property type="entry name" value="METHYLENETETRAHYDROFOLATE REDUCTASE (NADPH)"/>
    <property type="match status" value="1"/>
</dbReference>
<evidence type="ECO:0000256" key="7">
    <source>
        <dbReference type="RuleBase" id="RU004254"/>
    </source>
</evidence>
<dbReference type="EC" id="1.5.1.20" evidence="8"/>
<reference evidence="8 9" key="1">
    <citation type="journal article" date="2007" name="Nature">
        <title>Evolution of genes and genomes on the Drosophila phylogeny.</title>
        <authorList>
            <consortium name="Drosophila 12 Genomes Consortium"/>
            <person name="Clark A.G."/>
            <person name="Eisen M.B."/>
            <person name="Smith D.R."/>
            <person name="Bergman C.M."/>
            <person name="Oliver B."/>
            <person name="Markow T.A."/>
            <person name="Kaufman T.C."/>
            <person name="Kellis M."/>
            <person name="Gelbart W."/>
            <person name="Iyer V.N."/>
            <person name="Pollard D.A."/>
            <person name="Sackton T.B."/>
            <person name="Larracuente A.M."/>
            <person name="Singh N.D."/>
            <person name="Abad J.P."/>
            <person name="Abt D.N."/>
            <person name="Adryan B."/>
            <person name="Aguade M."/>
            <person name="Akashi H."/>
            <person name="Anderson W.W."/>
            <person name="Aquadro C.F."/>
            <person name="Ardell D.H."/>
            <person name="Arguello R."/>
            <person name="Artieri C.G."/>
            <person name="Barbash D.A."/>
            <person name="Barker D."/>
            <person name="Barsanti P."/>
            <person name="Batterham P."/>
            <person name="Batzoglou S."/>
            <person name="Begun D."/>
            <person name="Bhutkar A."/>
            <person name="Blanco E."/>
            <person name="Bosak S.A."/>
            <person name="Bradley R.K."/>
            <person name="Brand A.D."/>
            <person name="Brent M.R."/>
            <person name="Brooks A.N."/>
            <person name="Brown R.H."/>
            <person name="Butlin R.K."/>
            <person name="Caggese C."/>
            <person name="Calvi B.R."/>
            <person name="Bernardo de Carvalho A."/>
            <person name="Caspi A."/>
            <person name="Castrezana S."/>
            <person name="Celniker S.E."/>
            <person name="Chang J.L."/>
            <person name="Chapple C."/>
            <person name="Chatterji S."/>
            <person name="Chinwalla A."/>
            <person name="Civetta A."/>
            <person name="Clifton S.W."/>
            <person name="Comeron J.M."/>
            <person name="Costello J.C."/>
            <person name="Coyne J.A."/>
            <person name="Daub J."/>
            <person name="David R.G."/>
            <person name="Delcher A.L."/>
            <person name="Delehaunty K."/>
            <person name="Do C.B."/>
            <person name="Ebling H."/>
            <person name="Edwards K."/>
            <person name="Eickbush T."/>
            <person name="Evans J.D."/>
            <person name="Filipski A."/>
            <person name="Findeiss S."/>
            <person name="Freyhult E."/>
            <person name="Fulton L."/>
            <person name="Fulton R."/>
            <person name="Garcia A.C."/>
            <person name="Gardiner A."/>
            <person name="Garfield D.A."/>
            <person name="Garvin B.E."/>
            <person name="Gibson G."/>
            <person name="Gilbert D."/>
            <person name="Gnerre S."/>
            <person name="Godfrey J."/>
            <person name="Good R."/>
            <person name="Gotea V."/>
            <person name="Gravely B."/>
            <person name="Greenberg A.J."/>
            <person name="Griffiths-Jones S."/>
            <person name="Gross S."/>
            <person name="Guigo R."/>
            <person name="Gustafson E.A."/>
            <person name="Haerty W."/>
            <person name="Hahn M.W."/>
            <person name="Halligan D.L."/>
            <person name="Halpern A.L."/>
            <person name="Halter G.M."/>
            <person name="Han M.V."/>
            <person name="Heger A."/>
            <person name="Hillier L."/>
            <person name="Hinrichs A.S."/>
            <person name="Holmes I."/>
            <person name="Hoskins R.A."/>
            <person name="Hubisz M.J."/>
            <person name="Hultmark D."/>
            <person name="Huntley M.A."/>
            <person name="Jaffe D.B."/>
            <person name="Jagadeeshan S."/>
            <person name="Jeck W.R."/>
            <person name="Johnson J."/>
            <person name="Jones C.D."/>
            <person name="Jordan W.C."/>
            <person name="Karpen G.H."/>
            <person name="Kataoka E."/>
            <person name="Keightley P.D."/>
            <person name="Kheradpour P."/>
            <person name="Kirkness E.F."/>
            <person name="Koerich L.B."/>
            <person name="Kristiansen K."/>
            <person name="Kudrna D."/>
            <person name="Kulathinal R.J."/>
            <person name="Kumar S."/>
            <person name="Kwok R."/>
            <person name="Lander E."/>
            <person name="Langley C.H."/>
            <person name="Lapoint R."/>
            <person name="Lazzaro B.P."/>
            <person name="Lee S.J."/>
            <person name="Levesque L."/>
            <person name="Li R."/>
            <person name="Lin C.F."/>
            <person name="Lin M.F."/>
            <person name="Lindblad-Toh K."/>
            <person name="Llopart A."/>
            <person name="Long M."/>
            <person name="Low L."/>
            <person name="Lozovsky E."/>
            <person name="Lu J."/>
            <person name="Luo M."/>
            <person name="Machado C.A."/>
            <person name="Makalowski W."/>
            <person name="Marzo M."/>
            <person name="Matsuda M."/>
            <person name="Matzkin L."/>
            <person name="McAllister B."/>
            <person name="McBride C.S."/>
            <person name="McKernan B."/>
            <person name="McKernan K."/>
            <person name="Mendez-Lago M."/>
            <person name="Minx P."/>
            <person name="Mollenhauer M.U."/>
            <person name="Montooth K."/>
            <person name="Mount S.M."/>
            <person name="Mu X."/>
            <person name="Myers E."/>
            <person name="Negre B."/>
            <person name="Newfeld S."/>
            <person name="Nielsen R."/>
            <person name="Noor M.A."/>
            <person name="O'Grady P."/>
            <person name="Pachter L."/>
            <person name="Papaceit M."/>
            <person name="Parisi M.J."/>
            <person name="Parisi M."/>
            <person name="Parts L."/>
            <person name="Pedersen J.S."/>
            <person name="Pesole G."/>
            <person name="Phillippy A.M."/>
            <person name="Ponting C.P."/>
            <person name="Pop M."/>
            <person name="Porcelli D."/>
            <person name="Powell J.R."/>
            <person name="Prohaska S."/>
            <person name="Pruitt K."/>
            <person name="Puig M."/>
            <person name="Quesneville H."/>
            <person name="Ram K.R."/>
            <person name="Rand D."/>
            <person name="Rasmussen M.D."/>
            <person name="Reed L.K."/>
            <person name="Reenan R."/>
            <person name="Reily A."/>
            <person name="Remington K.A."/>
            <person name="Rieger T.T."/>
            <person name="Ritchie M.G."/>
            <person name="Robin C."/>
            <person name="Rogers Y.H."/>
            <person name="Rohde C."/>
            <person name="Rozas J."/>
            <person name="Rubenfield M.J."/>
            <person name="Ruiz A."/>
            <person name="Russo S."/>
            <person name="Salzberg S.L."/>
            <person name="Sanchez-Gracia A."/>
            <person name="Saranga D.J."/>
            <person name="Sato H."/>
            <person name="Schaeffer S.W."/>
            <person name="Schatz M.C."/>
            <person name="Schlenke T."/>
            <person name="Schwartz R."/>
            <person name="Segarra C."/>
            <person name="Singh R.S."/>
            <person name="Sirot L."/>
            <person name="Sirota M."/>
            <person name="Sisneros N.B."/>
            <person name="Smith C.D."/>
            <person name="Smith T.F."/>
            <person name="Spieth J."/>
            <person name="Stage D.E."/>
            <person name="Stark A."/>
            <person name="Stephan W."/>
            <person name="Strausberg R.L."/>
            <person name="Strempel S."/>
            <person name="Sturgill D."/>
            <person name="Sutton G."/>
            <person name="Sutton G.G."/>
            <person name="Tao W."/>
            <person name="Teichmann S."/>
            <person name="Tobari Y.N."/>
            <person name="Tomimura Y."/>
            <person name="Tsolas J.M."/>
            <person name="Valente V.L."/>
            <person name="Venter E."/>
            <person name="Venter J.C."/>
            <person name="Vicario S."/>
            <person name="Vieira F.G."/>
            <person name="Vilella A.J."/>
            <person name="Villasante A."/>
            <person name="Walenz B."/>
            <person name="Wang J."/>
            <person name="Wasserman M."/>
            <person name="Watts T."/>
            <person name="Wilson D."/>
            <person name="Wilson R.K."/>
            <person name="Wing R.A."/>
            <person name="Wolfner M.F."/>
            <person name="Wong A."/>
            <person name="Wong G.K."/>
            <person name="Wu C.I."/>
            <person name="Wu G."/>
            <person name="Yamamoto D."/>
            <person name="Yang H.P."/>
            <person name="Yang S.P."/>
            <person name="Yorke J.A."/>
            <person name="Yoshida K."/>
            <person name="Zdobnov E."/>
            <person name="Zhang P."/>
            <person name="Zhang Y."/>
            <person name="Zimin A.V."/>
            <person name="Baldwin J."/>
            <person name="Abdouelleil A."/>
            <person name="Abdulkadir J."/>
            <person name="Abebe A."/>
            <person name="Abera B."/>
            <person name="Abreu J."/>
            <person name="Acer S.C."/>
            <person name="Aftuck L."/>
            <person name="Alexander A."/>
            <person name="An P."/>
            <person name="Anderson E."/>
            <person name="Anderson S."/>
            <person name="Arachi H."/>
            <person name="Azer M."/>
            <person name="Bachantsang P."/>
            <person name="Barry A."/>
            <person name="Bayul T."/>
            <person name="Berlin A."/>
            <person name="Bessette D."/>
            <person name="Bloom T."/>
            <person name="Blye J."/>
            <person name="Boguslavskiy L."/>
            <person name="Bonnet C."/>
            <person name="Boukhgalter B."/>
            <person name="Bourzgui I."/>
            <person name="Brown A."/>
            <person name="Cahill P."/>
            <person name="Channer S."/>
            <person name="Cheshatsang Y."/>
            <person name="Chuda L."/>
            <person name="Citroen M."/>
            <person name="Collymore A."/>
            <person name="Cooke P."/>
            <person name="Costello M."/>
            <person name="D'Aco K."/>
            <person name="Daza R."/>
            <person name="De Haan G."/>
            <person name="DeGray S."/>
            <person name="DeMaso C."/>
            <person name="Dhargay N."/>
            <person name="Dooley K."/>
            <person name="Dooley E."/>
            <person name="Doricent M."/>
            <person name="Dorje P."/>
            <person name="Dorjee K."/>
            <person name="Dupes A."/>
            <person name="Elong R."/>
            <person name="Falk J."/>
            <person name="Farina A."/>
            <person name="Faro S."/>
            <person name="Ferguson D."/>
            <person name="Fisher S."/>
            <person name="Foley C.D."/>
            <person name="Franke A."/>
            <person name="Friedrich D."/>
            <person name="Gadbois L."/>
            <person name="Gearin G."/>
            <person name="Gearin C.R."/>
            <person name="Giannoukos G."/>
            <person name="Goode T."/>
            <person name="Graham J."/>
            <person name="Grandbois E."/>
            <person name="Grewal S."/>
            <person name="Gyaltsen K."/>
            <person name="Hafez N."/>
            <person name="Hagos B."/>
            <person name="Hall J."/>
            <person name="Henson C."/>
            <person name="Hollinger A."/>
            <person name="Honan T."/>
            <person name="Huard M.D."/>
            <person name="Hughes L."/>
            <person name="Hurhula B."/>
            <person name="Husby M.E."/>
            <person name="Kamat A."/>
            <person name="Kanga B."/>
            <person name="Kashin S."/>
            <person name="Khazanovich D."/>
            <person name="Kisner P."/>
            <person name="Lance K."/>
            <person name="Lara M."/>
            <person name="Lee W."/>
            <person name="Lennon N."/>
            <person name="Letendre F."/>
            <person name="LeVine R."/>
            <person name="Lipovsky A."/>
            <person name="Liu X."/>
            <person name="Liu J."/>
            <person name="Liu S."/>
            <person name="Lokyitsang T."/>
            <person name="Lokyitsang Y."/>
            <person name="Lubonja R."/>
            <person name="Lui A."/>
            <person name="MacDonald P."/>
            <person name="Magnisalis V."/>
            <person name="Maru K."/>
            <person name="Matthews C."/>
            <person name="McCusker W."/>
            <person name="McDonough S."/>
            <person name="Mehta T."/>
            <person name="Meldrim J."/>
            <person name="Meneus L."/>
            <person name="Mihai O."/>
            <person name="Mihalev A."/>
            <person name="Mihova T."/>
            <person name="Mittelman R."/>
            <person name="Mlenga V."/>
            <person name="Montmayeur A."/>
            <person name="Mulrain L."/>
            <person name="Navidi A."/>
            <person name="Naylor J."/>
            <person name="Negash T."/>
            <person name="Nguyen T."/>
            <person name="Nguyen N."/>
            <person name="Nicol R."/>
            <person name="Norbu C."/>
            <person name="Norbu N."/>
            <person name="Novod N."/>
            <person name="O'Neill B."/>
            <person name="Osman S."/>
            <person name="Markiewicz E."/>
            <person name="Oyono O.L."/>
            <person name="Patti C."/>
            <person name="Phunkhang P."/>
            <person name="Pierre F."/>
            <person name="Priest M."/>
            <person name="Raghuraman S."/>
            <person name="Rege F."/>
            <person name="Reyes R."/>
            <person name="Rise C."/>
            <person name="Rogov P."/>
            <person name="Ross K."/>
            <person name="Ryan E."/>
            <person name="Settipalli S."/>
            <person name="Shea T."/>
            <person name="Sherpa N."/>
            <person name="Shi L."/>
            <person name="Shih D."/>
            <person name="Sparrow T."/>
            <person name="Spaulding J."/>
            <person name="Stalker J."/>
            <person name="Stange-Thomann N."/>
            <person name="Stavropoulos S."/>
            <person name="Stone C."/>
            <person name="Strader C."/>
            <person name="Tesfaye S."/>
            <person name="Thomson T."/>
            <person name="Thoulutsang Y."/>
            <person name="Thoulutsang D."/>
            <person name="Topham K."/>
            <person name="Topping I."/>
            <person name="Tsamla T."/>
            <person name="Vassiliev H."/>
            <person name="Vo A."/>
            <person name="Wangchuk T."/>
            <person name="Wangdi T."/>
            <person name="Weiand M."/>
            <person name="Wilkinson J."/>
            <person name="Wilson A."/>
            <person name="Yadav S."/>
            <person name="Young G."/>
            <person name="Yu Q."/>
            <person name="Zembek L."/>
            <person name="Zhong D."/>
            <person name="Zimmer A."/>
            <person name="Zwirko Z."/>
            <person name="Jaffe D.B."/>
            <person name="Alvarez P."/>
            <person name="Brockman W."/>
            <person name="Butler J."/>
            <person name="Chin C."/>
            <person name="Gnerre S."/>
            <person name="Grabherr M."/>
            <person name="Kleber M."/>
            <person name="Mauceli E."/>
            <person name="MacCallum I."/>
        </authorList>
    </citation>
    <scope>NUCLEOTIDE SEQUENCE [LARGE SCALE GENOMIC DNA]</scope>
    <source>
        <strain evidence="9">Tucson 14030-0811.24</strain>
    </source>
</reference>
<comment type="similarity">
    <text evidence="3">Belongs to the methylenetetrahydrofolate reductase family.</text>
</comment>
<dbReference type="PANTHER" id="PTHR45754">
    <property type="entry name" value="METHYLENETETRAHYDROFOLATE REDUCTASE"/>
    <property type="match status" value="1"/>
</dbReference>
<dbReference type="OrthoDB" id="16284at2759"/>
<keyword evidence="4" id="KW-0285">Flavoprotein</keyword>
<evidence type="ECO:0000313" key="8">
    <source>
        <dbReference type="EMBL" id="EDW72735.1"/>
    </source>
</evidence>
<comment type="cofactor">
    <cofactor evidence="1">
        <name>FAD</name>
        <dbReference type="ChEBI" id="CHEBI:57692"/>
    </cofactor>
</comment>
<evidence type="ECO:0000256" key="5">
    <source>
        <dbReference type="ARBA" id="ARBA00022827"/>
    </source>
</evidence>
<dbReference type="AlphaFoldDB" id="B4MKM9"/>
<dbReference type="Pfam" id="PF02219">
    <property type="entry name" value="MTHFR"/>
    <property type="match status" value="1"/>
</dbReference>
<sequence length="318" mass="36347">MFPPVNSSSGYEPCVKFAPSQLSSSERRTNDIGLGSLIENLTARQEFFYGIEISALTANQPTCLDFNEFLPTLPAFVSLVWLGISYWNIPMDENYSLQLAKHMESHIPVLAHLSAYRMTEERLNEFLAKNFRNVLIVRGDEIHEGQKFTYGREMIEYARQQRKDNLSIGVPGYPEGYHKNPINDPILNIQYLKEKISAGGEFIITQTCYSSQKIIQFINDCREANVTVPIIIGIMVPDSVRNYHIVKNITGARLPNEVNDLSVNADDILKFFVDLTVRNIRDIFTANLGIQGIQFFTMNRFRPVQMVLDELRTLKILQ</sequence>
<dbReference type="UniPathway" id="UPA00193"/>